<evidence type="ECO:0000256" key="4">
    <source>
        <dbReference type="ARBA" id="ARBA00008392"/>
    </source>
</evidence>
<gene>
    <name evidence="12" type="ORF">ALEPTO_LOCUS11402</name>
</gene>
<evidence type="ECO:0000256" key="5">
    <source>
        <dbReference type="ARBA" id="ARBA00013220"/>
    </source>
</evidence>
<evidence type="ECO:0000256" key="10">
    <source>
        <dbReference type="ARBA" id="ARBA00023315"/>
    </source>
</evidence>
<evidence type="ECO:0000256" key="7">
    <source>
        <dbReference type="ARBA" id="ARBA00022898"/>
    </source>
</evidence>
<evidence type="ECO:0000259" key="11">
    <source>
        <dbReference type="Pfam" id="PF00155"/>
    </source>
</evidence>
<comment type="cofactor">
    <cofactor evidence="1">
        <name>pyridoxal 5'-phosphate</name>
        <dbReference type="ChEBI" id="CHEBI:597326"/>
    </cofactor>
</comment>
<dbReference type="EC" id="2.3.1.50" evidence="5"/>
<dbReference type="GO" id="GO:0046512">
    <property type="term" value="P:sphingosine biosynthetic process"/>
    <property type="evidence" value="ECO:0007669"/>
    <property type="project" value="TreeGrafter"/>
</dbReference>
<dbReference type="Gene3D" id="3.40.640.10">
    <property type="entry name" value="Type I PLP-dependent aspartate aminotransferase-like (Major domain)"/>
    <property type="match status" value="1"/>
</dbReference>
<sequence>ISTPDPSSFTSTLPELIEIKKKYKYRIILDESLSFGVLGKRGAGLTDYFNIKSSDVDMIVGSMCNALCSSGGFCSGSHEITDYQRISGPAYCFSAALPAMLAVSASESLAFLSQNPQLLVRLQENSHVFRNMFKDMNNYVRLDGSTDSPVMHLRLNKKILDLTEDHEDNIINSNHRYNYHGRRHSNKLNGSSDDSEKADRLLQEIVDKAIDNGILLTRAKYVRNQEHFDIEPSIRICISASFTKKEIENIAITLKNVITNVLRNKTHEIPSATIVYTNGAK</sequence>
<evidence type="ECO:0000256" key="6">
    <source>
        <dbReference type="ARBA" id="ARBA00022679"/>
    </source>
</evidence>
<keyword evidence="8" id="KW-0746">Sphingolipid metabolism</keyword>
<evidence type="ECO:0000313" key="12">
    <source>
        <dbReference type="EMBL" id="CAG8696327.1"/>
    </source>
</evidence>
<evidence type="ECO:0000256" key="9">
    <source>
        <dbReference type="ARBA" id="ARBA00023098"/>
    </source>
</evidence>
<accession>A0A9N9HMT2</accession>
<dbReference type="GO" id="GO:0030170">
    <property type="term" value="F:pyridoxal phosphate binding"/>
    <property type="evidence" value="ECO:0007669"/>
    <property type="project" value="InterPro"/>
</dbReference>
<dbReference type="GO" id="GO:0004758">
    <property type="term" value="F:serine C-palmitoyltransferase activity"/>
    <property type="evidence" value="ECO:0007669"/>
    <property type="project" value="TreeGrafter"/>
</dbReference>
<organism evidence="12 13">
    <name type="scientific">Ambispora leptoticha</name>
    <dbReference type="NCBI Taxonomy" id="144679"/>
    <lineage>
        <taxon>Eukaryota</taxon>
        <taxon>Fungi</taxon>
        <taxon>Fungi incertae sedis</taxon>
        <taxon>Mucoromycota</taxon>
        <taxon>Glomeromycotina</taxon>
        <taxon>Glomeromycetes</taxon>
        <taxon>Archaeosporales</taxon>
        <taxon>Ambisporaceae</taxon>
        <taxon>Ambispora</taxon>
    </lineage>
</organism>
<comment type="pathway">
    <text evidence="2">Lipid metabolism; sphingolipid metabolism.</text>
</comment>
<keyword evidence="7" id="KW-0663">Pyridoxal phosphate</keyword>
<evidence type="ECO:0000256" key="1">
    <source>
        <dbReference type="ARBA" id="ARBA00001933"/>
    </source>
</evidence>
<evidence type="ECO:0000313" key="13">
    <source>
        <dbReference type="Proteomes" id="UP000789508"/>
    </source>
</evidence>
<dbReference type="SUPFAM" id="SSF53383">
    <property type="entry name" value="PLP-dependent transferases"/>
    <property type="match status" value="1"/>
</dbReference>
<evidence type="ECO:0000256" key="3">
    <source>
        <dbReference type="ARBA" id="ARBA00004991"/>
    </source>
</evidence>
<keyword evidence="10" id="KW-0012">Acyltransferase</keyword>
<dbReference type="PANTHER" id="PTHR13693">
    <property type="entry name" value="CLASS II AMINOTRANSFERASE/8-AMINO-7-OXONONANOATE SYNTHASE"/>
    <property type="match status" value="1"/>
</dbReference>
<dbReference type="GO" id="GO:0016020">
    <property type="term" value="C:membrane"/>
    <property type="evidence" value="ECO:0007669"/>
    <property type="project" value="GOC"/>
</dbReference>
<name>A0A9N9HMT2_9GLOM</name>
<proteinExistence type="inferred from homology"/>
<dbReference type="GO" id="GO:0005783">
    <property type="term" value="C:endoplasmic reticulum"/>
    <property type="evidence" value="ECO:0007669"/>
    <property type="project" value="TreeGrafter"/>
</dbReference>
<dbReference type="InterPro" id="IPR015424">
    <property type="entry name" value="PyrdxlP-dep_Trfase"/>
</dbReference>
<dbReference type="Pfam" id="PF00155">
    <property type="entry name" value="Aminotran_1_2"/>
    <property type="match status" value="1"/>
</dbReference>
<dbReference type="EMBL" id="CAJVPS010018122">
    <property type="protein sequence ID" value="CAG8696327.1"/>
    <property type="molecule type" value="Genomic_DNA"/>
</dbReference>
<reference evidence="12" key="1">
    <citation type="submission" date="2021-06" db="EMBL/GenBank/DDBJ databases">
        <authorList>
            <person name="Kallberg Y."/>
            <person name="Tangrot J."/>
            <person name="Rosling A."/>
        </authorList>
    </citation>
    <scope>NUCLEOTIDE SEQUENCE</scope>
    <source>
        <strain evidence="12">FL130A</strain>
    </source>
</reference>
<dbReference type="AlphaFoldDB" id="A0A9N9HMT2"/>
<comment type="pathway">
    <text evidence="3">Sphingolipid metabolism.</text>
</comment>
<dbReference type="PANTHER" id="PTHR13693:SF2">
    <property type="entry name" value="SERINE PALMITOYLTRANSFERASE 1"/>
    <property type="match status" value="1"/>
</dbReference>
<comment type="similarity">
    <text evidence="4">Belongs to the class-II pyridoxal-phosphate-dependent aminotransferase family.</text>
</comment>
<dbReference type="Proteomes" id="UP000789508">
    <property type="component" value="Unassembled WGS sequence"/>
</dbReference>
<dbReference type="GO" id="GO:0046513">
    <property type="term" value="P:ceramide biosynthetic process"/>
    <property type="evidence" value="ECO:0007669"/>
    <property type="project" value="TreeGrafter"/>
</dbReference>
<protein>
    <recommendedName>
        <fullName evidence="5">serine C-palmitoyltransferase</fullName>
        <ecNumber evidence="5">2.3.1.50</ecNumber>
    </recommendedName>
</protein>
<dbReference type="OrthoDB" id="3168162at2759"/>
<feature type="non-terminal residue" evidence="12">
    <location>
        <position position="281"/>
    </location>
</feature>
<keyword evidence="13" id="KW-1185">Reference proteome</keyword>
<dbReference type="InterPro" id="IPR004839">
    <property type="entry name" value="Aminotransferase_I/II_large"/>
</dbReference>
<keyword evidence="9" id="KW-0443">Lipid metabolism</keyword>
<dbReference type="InterPro" id="IPR015421">
    <property type="entry name" value="PyrdxlP-dep_Trfase_major"/>
</dbReference>
<comment type="caution">
    <text evidence="12">The sequence shown here is derived from an EMBL/GenBank/DDBJ whole genome shotgun (WGS) entry which is preliminary data.</text>
</comment>
<evidence type="ECO:0000256" key="2">
    <source>
        <dbReference type="ARBA" id="ARBA00004760"/>
    </source>
</evidence>
<dbReference type="InterPro" id="IPR050087">
    <property type="entry name" value="AON_synthase_class-II"/>
</dbReference>
<evidence type="ECO:0000256" key="8">
    <source>
        <dbReference type="ARBA" id="ARBA00022919"/>
    </source>
</evidence>
<keyword evidence="6" id="KW-0808">Transferase</keyword>
<feature type="domain" description="Aminotransferase class I/classII large" evidence="11">
    <location>
        <begin position="12"/>
        <end position="251"/>
    </location>
</feature>